<reference evidence="1" key="1">
    <citation type="journal article" date="2021" name="Proc. Natl. Acad. Sci. U.S.A.">
        <title>A Catalog of Tens of Thousands of Viruses from Human Metagenomes Reveals Hidden Associations with Chronic Diseases.</title>
        <authorList>
            <person name="Tisza M.J."/>
            <person name="Buck C.B."/>
        </authorList>
    </citation>
    <scope>NUCLEOTIDE SEQUENCE</scope>
    <source>
        <strain evidence="1">Ct7yc1</strain>
    </source>
</reference>
<sequence>MEKIKGNITKHLIADFGTFQLYREDFERAIEQACQELQIDDLKSEGQRPWKAVCKRVGEIIFNDNSILKDKRLYDNTCMLTNYNRYNYNILNNICDEYIYISDVYNKLCSTVAFSNWCNIDCGVIDNWRLNKESSPKSYEIWQKLQGIRKDCIKDRAYDNKSPVGAMFVGNNEFGMNQPGVGYEATQARALSANELPQLGGANSQNIKALSGNNMVNNAK</sequence>
<accession>A0A8S5TJF4</accession>
<protein>
    <submittedName>
        <fullName evidence="1">Uncharacterized protein</fullName>
    </submittedName>
</protein>
<organism evidence="1">
    <name type="scientific">Siphoviridae sp. ct7yc1</name>
    <dbReference type="NCBI Taxonomy" id="2827788"/>
    <lineage>
        <taxon>Viruses</taxon>
        <taxon>Duplodnaviria</taxon>
        <taxon>Heunggongvirae</taxon>
        <taxon>Uroviricota</taxon>
        <taxon>Caudoviricetes</taxon>
    </lineage>
</organism>
<dbReference type="EMBL" id="BK032833">
    <property type="protein sequence ID" value="DAF63195.1"/>
    <property type="molecule type" value="Genomic_DNA"/>
</dbReference>
<proteinExistence type="predicted"/>
<name>A0A8S5TJF4_9CAUD</name>
<evidence type="ECO:0000313" key="1">
    <source>
        <dbReference type="EMBL" id="DAF63195.1"/>
    </source>
</evidence>